<dbReference type="EC" id="3.1.-.-" evidence="3"/>
<dbReference type="EMBL" id="OMOI01000002">
    <property type="protein sequence ID" value="SPF79034.1"/>
    <property type="molecule type" value="Genomic_DNA"/>
</dbReference>
<sequence>MAKRPKKLSDDDKALWQKVTESTIRLRPPKPSVGKIDTIPAEPIRQPPKPVKVTHPKFRVGERVKKPGNPNDLAPSMRDQVATHPVAMDRNTFGKMKKGRLAPEARIDLHGMTIAQAHPVLTRFILNAIDADRRLVLVITGKGKHKDDGGPIPVRHGVLRHQVPHWLNTVPLRQHVLQITEAHLKHGGQGAYYVYLRRRR</sequence>
<feature type="region of interest" description="Disordered" evidence="1">
    <location>
        <begin position="24"/>
        <end position="53"/>
    </location>
</feature>
<evidence type="ECO:0000313" key="4">
    <source>
        <dbReference type="Proteomes" id="UP000244911"/>
    </source>
</evidence>
<dbReference type="OrthoDB" id="7165597at2"/>
<accession>A0A2R8AT23</accession>
<dbReference type="GO" id="GO:0004519">
    <property type="term" value="F:endonuclease activity"/>
    <property type="evidence" value="ECO:0007669"/>
    <property type="project" value="UniProtKB-KW"/>
</dbReference>
<keyword evidence="4" id="KW-1185">Reference proteome</keyword>
<feature type="domain" description="Smr" evidence="2">
    <location>
        <begin position="107"/>
        <end position="197"/>
    </location>
</feature>
<dbReference type="SMART" id="SM00463">
    <property type="entry name" value="SMR"/>
    <property type="match status" value="1"/>
</dbReference>
<evidence type="ECO:0000259" key="2">
    <source>
        <dbReference type="PROSITE" id="PS50828"/>
    </source>
</evidence>
<dbReference type="AlphaFoldDB" id="A0A2R8AT23"/>
<evidence type="ECO:0000313" key="3">
    <source>
        <dbReference type="EMBL" id="SPF79034.1"/>
    </source>
</evidence>
<dbReference type="InterPro" id="IPR036063">
    <property type="entry name" value="Smr_dom_sf"/>
</dbReference>
<dbReference type="GO" id="GO:0016787">
    <property type="term" value="F:hydrolase activity"/>
    <property type="evidence" value="ECO:0007669"/>
    <property type="project" value="UniProtKB-KW"/>
</dbReference>
<dbReference type="Pfam" id="PF01713">
    <property type="entry name" value="Smr"/>
    <property type="match status" value="1"/>
</dbReference>
<dbReference type="PANTHER" id="PTHR35562">
    <property type="entry name" value="DNA ENDONUCLEASE SMRA-RELATED"/>
    <property type="match status" value="1"/>
</dbReference>
<evidence type="ECO:0000256" key="1">
    <source>
        <dbReference type="SAM" id="MobiDB-lite"/>
    </source>
</evidence>
<dbReference type="Proteomes" id="UP000244911">
    <property type="component" value="Unassembled WGS sequence"/>
</dbReference>
<protein>
    <submittedName>
        <fullName evidence="3">Endonuclease MutS2</fullName>
        <ecNumber evidence="3">3.1.-.-</ecNumber>
    </submittedName>
</protein>
<reference evidence="3 4" key="1">
    <citation type="submission" date="2018-03" db="EMBL/GenBank/DDBJ databases">
        <authorList>
            <person name="Keele B.F."/>
        </authorList>
    </citation>
    <scope>NUCLEOTIDE SEQUENCE [LARGE SCALE GENOMIC DNA]</scope>
    <source>
        <strain evidence="3 4">CECT 8811</strain>
    </source>
</reference>
<organism evidence="3 4">
    <name type="scientific">Aliiroseovarius pelagivivens</name>
    <dbReference type="NCBI Taxonomy" id="1639690"/>
    <lineage>
        <taxon>Bacteria</taxon>
        <taxon>Pseudomonadati</taxon>
        <taxon>Pseudomonadota</taxon>
        <taxon>Alphaproteobacteria</taxon>
        <taxon>Rhodobacterales</taxon>
        <taxon>Paracoccaceae</taxon>
        <taxon>Aliiroseovarius</taxon>
    </lineage>
</organism>
<dbReference type="PANTHER" id="PTHR35562:SF2">
    <property type="entry name" value="DNA ENDONUCLEASE SMRA-RELATED"/>
    <property type="match status" value="1"/>
</dbReference>
<keyword evidence="3" id="KW-0255">Endonuclease</keyword>
<proteinExistence type="predicted"/>
<gene>
    <name evidence="3" type="primary">mutS2</name>
    <name evidence="3" type="ORF">ALP8811_02968</name>
</gene>
<keyword evidence="3" id="KW-0378">Hydrolase</keyword>
<dbReference type="Gene3D" id="3.30.1370.110">
    <property type="match status" value="1"/>
</dbReference>
<dbReference type="PROSITE" id="PS50828">
    <property type="entry name" value="SMR"/>
    <property type="match status" value="1"/>
</dbReference>
<keyword evidence="3" id="KW-0540">Nuclease</keyword>
<dbReference type="RefSeq" id="WP_108858003.1">
    <property type="nucleotide sequence ID" value="NZ_OMOI01000002.1"/>
</dbReference>
<dbReference type="SUPFAM" id="SSF160443">
    <property type="entry name" value="SMR domain-like"/>
    <property type="match status" value="1"/>
</dbReference>
<name>A0A2R8AT23_9RHOB</name>
<dbReference type="InterPro" id="IPR002625">
    <property type="entry name" value="Smr_dom"/>
</dbReference>